<dbReference type="Gene3D" id="1.10.510.10">
    <property type="entry name" value="Transferase(Phosphotransferase) domain 1"/>
    <property type="match status" value="1"/>
</dbReference>
<feature type="compositionally biased region" description="Basic and acidic residues" evidence="1">
    <location>
        <begin position="40"/>
        <end position="55"/>
    </location>
</feature>
<dbReference type="SUPFAM" id="SSF56112">
    <property type="entry name" value="Protein kinase-like (PK-like)"/>
    <property type="match status" value="1"/>
</dbReference>
<reference evidence="3 4" key="1">
    <citation type="submission" date="2019-01" db="EMBL/GenBank/DDBJ databases">
        <title>Genome sequencing of the rare red list fungi Fomitopsis rosea.</title>
        <authorList>
            <person name="Buettner E."/>
            <person name="Kellner H."/>
        </authorList>
    </citation>
    <scope>NUCLEOTIDE SEQUENCE [LARGE SCALE GENOMIC DNA]</scope>
    <source>
        <strain evidence="3 4">DSM 105464</strain>
    </source>
</reference>
<dbReference type="EMBL" id="SEKV01000030">
    <property type="protein sequence ID" value="TFY68461.1"/>
    <property type="molecule type" value="Genomic_DNA"/>
</dbReference>
<feature type="compositionally biased region" description="Basic and acidic residues" evidence="1">
    <location>
        <begin position="708"/>
        <end position="718"/>
    </location>
</feature>
<dbReference type="PANTHER" id="PTHR38248:SF2">
    <property type="entry name" value="FUNK1 11"/>
    <property type="match status" value="1"/>
</dbReference>
<gene>
    <name evidence="3" type="ORF">EVJ58_g1003</name>
</gene>
<evidence type="ECO:0000313" key="4">
    <source>
        <dbReference type="Proteomes" id="UP000298390"/>
    </source>
</evidence>
<dbReference type="GO" id="GO:0004672">
    <property type="term" value="F:protein kinase activity"/>
    <property type="evidence" value="ECO:0007669"/>
    <property type="project" value="InterPro"/>
</dbReference>
<evidence type="ECO:0000313" key="3">
    <source>
        <dbReference type="EMBL" id="TFY68461.1"/>
    </source>
</evidence>
<name>A0A4Y9Z3N4_9APHY</name>
<dbReference type="Proteomes" id="UP000298390">
    <property type="component" value="Unassembled WGS sequence"/>
</dbReference>
<dbReference type="InterPro" id="IPR011009">
    <property type="entry name" value="Kinase-like_dom_sf"/>
</dbReference>
<feature type="region of interest" description="Disordered" evidence="1">
    <location>
        <begin position="30"/>
        <end position="69"/>
    </location>
</feature>
<sequence>MFDPLSWMSHYAPCPCGYDRYASGSSSSISSSMTVSDLSTPDRRNTRPPEVDTHSKRAARHHSNASSYRGESNGRFIEYSGTVDEFLQKYARSATTYQPLDRDLLGAFNKLEDTKLLKNEKDMYEPLINGFKSLCDDMDADKRPAFYDGASKQWRYPYKRWLCHHTFMAPDIVALPPGTTLADGEQPSEWKHACFVVEVKGTKHPDPITSNHEKAATHRIQIMRDAGHVMLATGLLCVFVVGIYGQDARIFRVDHAGAVSSRRFNYVQSPEVLRQFVWRFFNPTAGTPFIGVDNTIRPASAADVAWAKEVCVAADGRWDAEAEEELNRWVTVPSKGERSEQDYLLLRSIYVDPNTFCRATCVRQAVLKGDQSGKRYVVKDAWRQRARKHRETEFYERIEKYCEETGRAYEGIAKLANGVDLGQMMSQSLHKAQSLTCNVKKHHSPLHMRDRNHMRIVLQTVGIPLDRFPSTRVFIEAIRDAVKGHLLAFLAGVLHRDISKGNVLILLGDVPFKGFICDFDCSSFVDSTKFGGSRPDAYSSEDDPENELKDRTGTFRYFACELLDRSGPVLHRAHHDLESFYWVILWIILCHTDHDHPSGFAACNKVFGGATEEAASSQKFRWLGQNSQNLTIRGNKPLTDLMNTLTSLVYASQRQRDTQHEPLTHAAFIEALDRALDAEGWPEDDKARPFVPPHVDDDGNIVQTGSKRNREAGDEGARSKKKQRVSVKDVAPLRSGRVDLASIKWVNSDPESE</sequence>
<comment type="caution">
    <text evidence="3">The sequence shown here is derived from an EMBL/GenBank/DDBJ whole genome shotgun (WGS) entry which is preliminary data.</text>
</comment>
<dbReference type="InterPro" id="IPR000719">
    <property type="entry name" value="Prot_kinase_dom"/>
</dbReference>
<dbReference type="PROSITE" id="PS50011">
    <property type="entry name" value="PROTEIN_KINASE_DOM"/>
    <property type="match status" value="1"/>
</dbReference>
<dbReference type="Pfam" id="PF17667">
    <property type="entry name" value="Pkinase_fungal"/>
    <property type="match status" value="1"/>
</dbReference>
<protein>
    <recommendedName>
        <fullName evidence="2">Protein kinase domain-containing protein</fullName>
    </recommendedName>
</protein>
<proteinExistence type="predicted"/>
<organism evidence="3 4">
    <name type="scientific">Rhodofomes roseus</name>
    <dbReference type="NCBI Taxonomy" id="34475"/>
    <lineage>
        <taxon>Eukaryota</taxon>
        <taxon>Fungi</taxon>
        <taxon>Dikarya</taxon>
        <taxon>Basidiomycota</taxon>
        <taxon>Agaricomycotina</taxon>
        <taxon>Agaricomycetes</taxon>
        <taxon>Polyporales</taxon>
        <taxon>Rhodofomes</taxon>
    </lineage>
</organism>
<evidence type="ECO:0000256" key="1">
    <source>
        <dbReference type="SAM" id="MobiDB-lite"/>
    </source>
</evidence>
<dbReference type="GO" id="GO:0005524">
    <property type="term" value="F:ATP binding"/>
    <property type="evidence" value="ECO:0007669"/>
    <property type="project" value="InterPro"/>
</dbReference>
<evidence type="ECO:0000259" key="2">
    <source>
        <dbReference type="PROSITE" id="PS50011"/>
    </source>
</evidence>
<feature type="domain" description="Protein kinase" evidence="2">
    <location>
        <begin position="345"/>
        <end position="668"/>
    </location>
</feature>
<dbReference type="InterPro" id="IPR040976">
    <property type="entry name" value="Pkinase_fungal"/>
</dbReference>
<dbReference type="PANTHER" id="PTHR38248">
    <property type="entry name" value="FUNK1 6"/>
    <property type="match status" value="1"/>
</dbReference>
<accession>A0A4Y9Z3N4</accession>
<feature type="compositionally biased region" description="Low complexity" evidence="1">
    <location>
        <begin position="30"/>
        <end position="39"/>
    </location>
</feature>
<feature type="region of interest" description="Disordered" evidence="1">
    <location>
        <begin position="682"/>
        <end position="730"/>
    </location>
</feature>
<dbReference type="AlphaFoldDB" id="A0A4Y9Z3N4"/>